<dbReference type="AlphaFoldDB" id="A0A1H2JXB5"/>
<evidence type="ECO:0000313" key="2">
    <source>
        <dbReference type="EMBL" id="SDU61099.1"/>
    </source>
</evidence>
<dbReference type="OrthoDB" id="6957847at2"/>
<dbReference type="RefSeq" id="WP_152690841.1">
    <property type="nucleotide sequence ID" value="NZ_LBMC01000013.1"/>
</dbReference>
<evidence type="ECO:0000313" key="3">
    <source>
        <dbReference type="Proteomes" id="UP000182977"/>
    </source>
</evidence>
<reference evidence="3" key="1">
    <citation type="submission" date="2016-10" db="EMBL/GenBank/DDBJ databases">
        <authorList>
            <person name="Varghese N."/>
            <person name="Submissions S."/>
        </authorList>
    </citation>
    <scope>NUCLEOTIDE SEQUENCE [LARGE SCALE GENOMIC DNA]</scope>
    <source>
        <strain evidence="3">DSM 45079</strain>
    </source>
</reference>
<accession>A0A1H2JXB5</accession>
<gene>
    <name evidence="2" type="ORF">SAMN04488563_3188</name>
</gene>
<protein>
    <submittedName>
        <fullName evidence="2">Uncharacterized protein</fullName>
    </submittedName>
</protein>
<keyword evidence="3" id="KW-1185">Reference proteome</keyword>
<feature type="region of interest" description="Disordered" evidence="1">
    <location>
        <begin position="37"/>
        <end position="59"/>
    </location>
</feature>
<proteinExistence type="predicted"/>
<evidence type="ECO:0000256" key="1">
    <source>
        <dbReference type="SAM" id="MobiDB-lite"/>
    </source>
</evidence>
<sequence>MGDDRLVDPLDALEAEAKDEVDREYVRAMRAYLRKHDREQAAETTDADGNALPRLDLSAASPETDDPLLRVGYALLGHLPEGWLHANLMASAAADDVRTTVMIKLEADGPLSFQYLLYLPDVAAACATLRRSMYTEDRGAWYNLAFLLRPNGAITTQVIDLHPPFGVWGPDDAALLVRDHELYPRPQERLPAWHPSR</sequence>
<organism evidence="2 3">
    <name type="scientific">Jiangella alkaliphila</name>
    <dbReference type="NCBI Taxonomy" id="419479"/>
    <lineage>
        <taxon>Bacteria</taxon>
        <taxon>Bacillati</taxon>
        <taxon>Actinomycetota</taxon>
        <taxon>Actinomycetes</taxon>
        <taxon>Jiangellales</taxon>
        <taxon>Jiangellaceae</taxon>
        <taxon>Jiangella</taxon>
    </lineage>
</organism>
<dbReference type="Proteomes" id="UP000182977">
    <property type="component" value="Chromosome I"/>
</dbReference>
<dbReference type="EMBL" id="LT629791">
    <property type="protein sequence ID" value="SDU61099.1"/>
    <property type="molecule type" value="Genomic_DNA"/>
</dbReference>
<name>A0A1H2JXB5_9ACTN</name>